<protein>
    <submittedName>
        <fullName evidence="4">DUF3761 domain-containing protein</fullName>
    </submittedName>
</protein>
<dbReference type="Gene3D" id="2.30.30.40">
    <property type="entry name" value="SH3 Domains"/>
    <property type="match status" value="1"/>
</dbReference>
<feature type="signal peptide" evidence="1">
    <location>
        <begin position="1"/>
        <end position="19"/>
    </location>
</feature>
<keyword evidence="1" id="KW-0732">Signal</keyword>
<evidence type="ECO:0000256" key="1">
    <source>
        <dbReference type="SAM" id="SignalP"/>
    </source>
</evidence>
<dbReference type="PROSITE" id="PS51781">
    <property type="entry name" value="SH3B"/>
    <property type="match status" value="1"/>
</dbReference>
<dbReference type="Proteomes" id="UP000319026">
    <property type="component" value="Unassembled WGS sequence"/>
</dbReference>
<dbReference type="InterPro" id="IPR022236">
    <property type="entry name" value="DUF3761"/>
</dbReference>
<dbReference type="EMBL" id="VOHV01000008">
    <property type="protein sequence ID" value="TWV39647.1"/>
    <property type="molecule type" value="Genomic_DNA"/>
</dbReference>
<proteinExistence type="predicted"/>
<gene>
    <name evidence="4" type="ORF">FSA03_18085</name>
    <name evidence="3" type="ORF">FSA06_17585</name>
</gene>
<name>A0AB38PQ55_BACFG</name>
<dbReference type="SMART" id="SM00287">
    <property type="entry name" value="SH3b"/>
    <property type="match status" value="1"/>
</dbReference>
<dbReference type="RefSeq" id="WP_080696151.1">
    <property type="nucleotide sequence ID" value="NZ_JABAGK010000006.1"/>
</dbReference>
<dbReference type="Pfam" id="PF08239">
    <property type="entry name" value="SH3_3"/>
    <property type="match status" value="1"/>
</dbReference>
<dbReference type="InterPro" id="IPR003646">
    <property type="entry name" value="SH3-like_bac-type"/>
</dbReference>
<evidence type="ECO:0000313" key="6">
    <source>
        <dbReference type="Proteomes" id="UP000319026"/>
    </source>
</evidence>
<accession>A0AB38PQ55</accession>
<dbReference type="AlphaFoldDB" id="A0AB38PQ55"/>
<reference evidence="4 6" key="1">
    <citation type="submission" date="2019-07" db="EMBL/GenBank/DDBJ databases">
        <title>Genome Sequencing of Bacteroides fragilis.</title>
        <authorList>
            <person name="Pinto K.M."/>
            <person name="Ruoff K.L."/>
            <person name="Price C.E."/>
            <person name="Valls R.A."/>
            <person name="O'Toole G.A."/>
        </authorList>
    </citation>
    <scope>NUCLEOTIDE SEQUENCE [LARGE SCALE GENOMIC DNA]</scope>
    <source>
        <strain evidence="4 6">AD135F_3B</strain>
    </source>
</reference>
<organism evidence="4 6">
    <name type="scientific">Bacteroides fragilis</name>
    <dbReference type="NCBI Taxonomy" id="817"/>
    <lineage>
        <taxon>Bacteria</taxon>
        <taxon>Pseudomonadati</taxon>
        <taxon>Bacteroidota</taxon>
        <taxon>Bacteroidia</taxon>
        <taxon>Bacteroidales</taxon>
        <taxon>Bacteroidaceae</taxon>
        <taxon>Bacteroides</taxon>
    </lineage>
</organism>
<comment type="caution">
    <text evidence="4">The sequence shown here is derived from an EMBL/GenBank/DDBJ whole genome shotgun (WGS) entry which is preliminary data.</text>
</comment>
<reference evidence="3 5" key="2">
    <citation type="submission" date="2019-07" db="EMBL/GenBank/DDBJ databases">
        <title>Genome sequencing of Bacteroides fragilis.</title>
        <authorList>
            <person name="Galasyn E.V."/>
            <person name="Ruoff K.L."/>
            <person name="Price C.E."/>
            <person name="Valls R.A."/>
            <person name="O'Toole G.A."/>
        </authorList>
    </citation>
    <scope>NUCLEOTIDE SEQUENCE [LARGE SCALE GENOMIC DNA]</scope>
    <source>
        <strain evidence="3 5">AD135F_1B</strain>
    </source>
</reference>
<sequence>MKRGIILFFSFLFSCLLNAQLSIQQDTIRYVMANLNLREAPNTTSAIITQIPKGTRVTVDEDCECKWIPVNYNGHIGYVSTKYLSKNKIDHTPIRNSSIKYYTNSNGERVQSPTYYNSAPPGATALCRDGTYSFSKSRRGTCSHHGGVAKWLK</sequence>
<dbReference type="PROSITE" id="PS51257">
    <property type="entry name" value="PROKAR_LIPOPROTEIN"/>
    <property type="match status" value="1"/>
</dbReference>
<dbReference type="Pfam" id="PF12587">
    <property type="entry name" value="DUF3761"/>
    <property type="match status" value="1"/>
</dbReference>
<feature type="chain" id="PRO_5044173945" evidence="1">
    <location>
        <begin position="20"/>
        <end position="153"/>
    </location>
</feature>
<evidence type="ECO:0000259" key="2">
    <source>
        <dbReference type="PROSITE" id="PS51781"/>
    </source>
</evidence>
<evidence type="ECO:0000313" key="4">
    <source>
        <dbReference type="EMBL" id="TWV46781.1"/>
    </source>
</evidence>
<feature type="domain" description="SH3b" evidence="2">
    <location>
        <begin position="25"/>
        <end position="88"/>
    </location>
</feature>
<dbReference type="EMBL" id="VOHT01000008">
    <property type="protein sequence ID" value="TWV46781.1"/>
    <property type="molecule type" value="Genomic_DNA"/>
</dbReference>
<evidence type="ECO:0000313" key="3">
    <source>
        <dbReference type="EMBL" id="TWV39647.1"/>
    </source>
</evidence>
<dbReference type="Proteomes" id="UP000315444">
    <property type="component" value="Unassembled WGS sequence"/>
</dbReference>
<evidence type="ECO:0000313" key="5">
    <source>
        <dbReference type="Proteomes" id="UP000315444"/>
    </source>
</evidence>